<evidence type="ECO:0000256" key="1">
    <source>
        <dbReference type="SAM" id="MobiDB-lite"/>
    </source>
</evidence>
<feature type="region of interest" description="Disordered" evidence="1">
    <location>
        <begin position="1"/>
        <end position="48"/>
    </location>
</feature>
<comment type="caution">
    <text evidence="2">The sequence shown here is derived from an EMBL/GenBank/DDBJ whole genome shotgun (WGS) entry which is preliminary data.</text>
</comment>
<proteinExistence type="predicted"/>
<keyword evidence="3" id="KW-1185">Reference proteome</keyword>
<dbReference type="Proteomes" id="UP000539313">
    <property type="component" value="Unassembled WGS sequence"/>
</dbReference>
<gene>
    <name evidence="2" type="ORF">HNR21_001082</name>
</gene>
<accession>A0A7W3MUM5</accession>
<feature type="compositionally biased region" description="Basic and acidic residues" evidence="1">
    <location>
        <begin position="9"/>
        <end position="33"/>
    </location>
</feature>
<dbReference type="RefSeq" id="WP_182704310.1">
    <property type="nucleotide sequence ID" value="NZ_JACJII010000001.1"/>
</dbReference>
<evidence type="ECO:0000313" key="2">
    <source>
        <dbReference type="EMBL" id="MBA9002200.1"/>
    </source>
</evidence>
<sequence length="48" mass="5397">MAVQEVTADLDRPSGHTFYDDSQYRPAVPDHHPAAQAPPRNEHRIQSS</sequence>
<dbReference type="EMBL" id="JACJII010000001">
    <property type="protein sequence ID" value="MBA9002200.1"/>
    <property type="molecule type" value="Genomic_DNA"/>
</dbReference>
<reference evidence="2 3" key="1">
    <citation type="submission" date="2020-08" db="EMBL/GenBank/DDBJ databases">
        <title>Sequencing the genomes of 1000 actinobacteria strains.</title>
        <authorList>
            <person name="Klenk H.-P."/>
        </authorList>
    </citation>
    <scope>NUCLEOTIDE SEQUENCE [LARGE SCALE GENOMIC DNA]</scope>
    <source>
        <strain evidence="2 3">DSM 45823</strain>
    </source>
</reference>
<organism evidence="2 3">
    <name type="scientific">Thermomonospora cellulosilytica</name>
    <dbReference type="NCBI Taxonomy" id="1411118"/>
    <lineage>
        <taxon>Bacteria</taxon>
        <taxon>Bacillati</taxon>
        <taxon>Actinomycetota</taxon>
        <taxon>Actinomycetes</taxon>
        <taxon>Streptosporangiales</taxon>
        <taxon>Thermomonosporaceae</taxon>
        <taxon>Thermomonospora</taxon>
    </lineage>
</organism>
<evidence type="ECO:0000313" key="3">
    <source>
        <dbReference type="Proteomes" id="UP000539313"/>
    </source>
</evidence>
<protein>
    <submittedName>
        <fullName evidence="2">Uncharacterized protein</fullName>
    </submittedName>
</protein>
<name>A0A7W3MUM5_9ACTN</name>
<dbReference type="AlphaFoldDB" id="A0A7W3MUM5"/>